<gene>
    <name evidence="3" type="ORF">FA13DRAFT_1731339</name>
</gene>
<sequence length="586" mass="63398">MNDEEQQANTVSTQDRKGKRRAIIQDEPTERTPLLGQLAGTSQIPWQVVDEAEEATRHSSRRRLWAKLTKVFLMSLLVSIVFLVICVLLAWSYAARASGLTPQDILNKHLVFKGPDKVDILNTTSDGRIWLRVEGRLGLDIGEAMGINSAAEDGALDRIWKGIGRQGVRTLEGVSLNLSTISILPEFDPSQTLAQIDIPPLPVHLSVNPPNDDSWLSPVTVTALVHPTTNATVIGTFLQDAWKRGMFAVRMDVEDVYVRGGLWNKASWRNQFHGKLSNIQASLRLQVPPIPGLPPPGDDVPLPSVAELVSLKSFSLYSSTSQLNLVAEASVVDPVPSDLTFTSPPLEFTASLPTSSAPIDIARVTAAPFSLTHPNITLQLEGSILQNVTIRDMKLKPTGPGGQFLASGNCGMNLELNVSKVLPDVLIFDGEVPSNASALKPPKNPLPDPLPERAFGHIRPDDWLNATSTRDEGGEEDGSVFAVSAKVVDVPLEVLPGRQKEFSNFVSKVIFSSDGALAGIQGTAAVRVAVEGLPLGDGKPGSGNHLTLAGLPFQGSVRINKKSLLVDQVNNLRHILERLPFFEQPK</sequence>
<keyword evidence="4" id="KW-1185">Reference proteome</keyword>
<keyword evidence="2" id="KW-0472">Membrane</keyword>
<evidence type="ECO:0000313" key="4">
    <source>
        <dbReference type="Proteomes" id="UP000298030"/>
    </source>
</evidence>
<dbReference type="STRING" id="71717.A0A4Y7TGV5"/>
<accession>A0A4Y7TGV5</accession>
<proteinExistence type="predicted"/>
<evidence type="ECO:0000313" key="3">
    <source>
        <dbReference type="EMBL" id="TEB32812.1"/>
    </source>
</evidence>
<feature type="region of interest" description="Disordered" evidence="1">
    <location>
        <begin position="1"/>
        <end position="26"/>
    </location>
</feature>
<organism evidence="3 4">
    <name type="scientific">Coprinellus micaceus</name>
    <name type="common">Glistening ink-cap mushroom</name>
    <name type="synonym">Coprinus micaceus</name>
    <dbReference type="NCBI Taxonomy" id="71717"/>
    <lineage>
        <taxon>Eukaryota</taxon>
        <taxon>Fungi</taxon>
        <taxon>Dikarya</taxon>
        <taxon>Basidiomycota</taxon>
        <taxon>Agaricomycotina</taxon>
        <taxon>Agaricomycetes</taxon>
        <taxon>Agaricomycetidae</taxon>
        <taxon>Agaricales</taxon>
        <taxon>Agaricineae</taxon>
        <taxon>Psathyrellaceae</taxon>
        <taxon>Coprinellus</taxon>
    </lineage>
</organism>
<dbReference type="EMBL" id="QPFP01000014">
    <property type="protein sequence ID" value="TEB32812.1"/>
    <property type="molecule type" value="Genomic_DNA"/>
</dbReference>
<dbReference type="OrthoDB" id="10039566at2759"/>
<feature type="transmembrane region" description="Helical" evidence="2">
    <location>
        <begin position="71"/>
        <end position="94"/>
    </location>
</feature>
<protein>
    <submittedName>
        <fullName evidence="3">Uncharacterized protein</fullName>
    </submittedName>
</protein>
<keyword evidence="2" id="KW-0812">Transmembrane</keyword>
<evidence type="ECO:0000256" key="2">
    <source>
        <dbReference type="SAM" id="Phobius"/>
    </source>
</evidence>
<name>A0A4Y7TGV5_COPMI</name>
<dbReference type="Proteomes" id="UP000298030">
    <property type="component" value="Unassembled WGS sequence"/>
</dbReference>
<evidence type="ECO:0000256" key="1">
    <source>
        <dbReference type="SAM" id="MobiDB-lite"/>
    </source>
</evidence>
<reference evidence="3 4" key="1">
    <citation type="journal article" date="2019" name="Nat. Ecol. Evol.">
        <title>Megaphylogeny resolves global patterns of mushroom evolution.</title>
        <authorList>
            <person name="Varga T."/>
            <person name="Krizsan K."/>
            <person name="Foldi C."/>
            <person name="Dima B."/>
            <person name="Sanchez-Garcia M."/>
            <person name="Sanchez-Ramirez S."/>
            <person name="Szollosi G.J."/>
            <person name="Szarkandi J.G."/>
            <person name="Papp V."/>
            <person name="Albert L."/>
            <person name="Andreopoulos W."/>
            <person name="Angelini C."/>
            <person name="Antonin V."/>
            <person name="Barry K.W."/>
            <person name="Bougher N.L."/>
            <person name="Buchanan P."/>
            <person name="Buyck B."/>
            <person name="Bense V."/>
            <person name="Catcheside P."/>
            <person name="Chovatia M."/>
            <person name="Cooper J."/>
            <person name="Damon W."/>
            <person name="Desjardin D."/>
            <person name="Finy P."/>
            <person name="Geml J."/>
            <person name="Haridas S."/>
            <person name="Hughes K."/>
            <person name="Justo A."/>
            <person name="Karasinski D."/>
            <person name="Kautmanova I."/>
            <person name="Kiss B."/>
            <person name="Kocsube S."/>
            <person name="Kotiranta H."/>
            <person name="LaButti K.M."/>
            <person name="Lechner B.E."/>
            <person name="Liimatainen K."/>
            <person name="Lipzen A."/>
            <person name="Lukacs Z."/>
            <person name="Mihaltcheva S."/>
            <person name="Morgado L.N."/>
            <person name="Niskanen T."/>
            <person name="Noordeloos M.E."/>
            <person name="Ohm R.A."/>
            <person name="Ortiz-Santana B."/>
            <person name="Ovrebo C."/>
            <person name="Racz N."/>
            <person name="Riley R."/>
            <person name="Savchenko A."/>
            <person name="Shiryaev A."/>
            <person name="Soop K."/>
            <person name="Spirin V."/>
            <person name="Szebenyi C."/>
            <person name="Tomsovsky M."/>
            <person name="Tulloss R.E."/>
            <person name="Uehling J."/>
            <person name="Grigoriev I.V."/>
            <person name="Vagvolgyi C."/>
            <person name="Papp T."/>
            <person name="Martin F.M."/>
            <person name="Miettinen O."/>
            <person name="Hibbett D.S."/>
            <person name="Nagy L.G."/>
        </authorList>
    </citation>
    <scope>NUCLEOTIDE SEQUENCE [LARGE SCALE GENOMIC DNA]</scope>
    <source>
        <strain evidence="3 4">FP101781</strain>
    </source>
</reference>
<comment type="caution">
    <text evidence="3">The sequence shown here is derived from an EMBL/GenBank/DDBJ whole genome shotgun (WGS) entry which is preliminary data.</text>
</comment>
<keyword evidence="2" id="KW-1133">Transmembrane helix</keyword>
<dbReference type="AlphaFoldDB" id="A0A4Y7TGV5"/>